<proteinExistence type="predicted"/>
<sequence>MSFIHGVGHVGAMASQSRKHRGYRTQRVVAQYLAQWWEHAESAGAGRQGKDITGVPFDLEVKARSAFQPKAWLDQVRQRVVIGELPIVVMRFNGQGEDASQYGAMLRFDDLVSLLLAAGYGHHSLQVIRCTKCGGWMLGTCGTCRIEDERNAHL</sequence>
<gene>
    <name evidence="1" type="ORF">UFOVP791_24</name>
</gene>
<evidence type="ECO:0008006" key="2">
    <source>
        <dbReference type="Google" id="ProtNLM"/>
    </source>
</evidence>
<name>A0A6J5NTI9_9CAUD</name>
<accession>A0A6J5NTI9</accession>
<dbReference type="EMBL" id="LR796728">
    <property type="protein sequence ID" value="CAB4162122.1"/>
    <property type="molecule type" value="Genomic_DNA"/>
</dbReference>
<reference evidence="1" key="1">
    <citation type="submission" date="2020-04" db="EMBL/GenBank/DDBJ databases">
        <authorList>
            <person name="Chiriac C."/>
            <person name="Salcher M."/>
            <person name="Ghai R."/>
            <person name="Kavagutti S V."/>
        </authorList>
    </citation>
    <scope>NUCLEOTIDE SEQUENCE</scope>
</reference>
<organism evidence="1">
    <name type="scientific">uncultured Caudovirales phage</name>
    <dbReference type="NCBI Taxonomy" id="2100421"/>
    <lineage>
        <taxon>Viruses</taxon>
        <taxon>Duplodnaviria</taxon>
        <taxon>Heunggongvirae</taxon>
        <taxon>Uroviricota</taxon>
        <taxon>Caudoviricetes</taxon>
        <taxon>Peduoviridae</taxon>
        <taxon>Maltschvirus</taxon>
        <taxon>Maltschvirus maltsch</taxon>
    </lineage>
</organism>
<protein>
    <recommendedName>
        <fullName evidence="2">Holliday junction resolvase</fullName>
    </recommendedName>
</protein>
<evidence type="ECO:0000313" key="1">
    <source>
        <dbReference type="EMBL" id="CAB4162122.1"/>
    </source>
</evidence>